<dbReference type="EMBL" id="FNZZ01000002">
    <property type="protein sequence ID" value="SEK87781.1"/>
    <property type="molecule type" value="Genomic_DNA"/>
</dbReference>
<sequence length="174" mass="19145">MIAALLALALQAAAPAADPEIVVRAPLPGTPQTPATMVVEPVAMMIATFDADGDGLVDRSEMQAGVRRSFEAIDTAKSGYLRYIAFADWAERWLGDRNALPSPFEVDRNQDDRVSLDELQNHFSRLFARYDKNGDKRISRAELVTYRTGPVDAKGPTAGRPMPRPAPPPEKKRR</sequence>
<dbReference type="InterPro" id="IPR018247">
    <property type="entry name" value="EF_Hand_1_Ca_BS"/>
</dbReference>
<name>A0A1H7KLS1_9SPHN</name>
<gene>
    <name evidence="4" type="ORF">SAMN05216382_1025</name>
</gene>
<organism evidence="4 5">
    <name type="scientific">Sphingomonas palmae</name>
    <dbReference type="NCBI Taxonomy" id="1855283"/>
    <lineage>
        <taxon>Bacteria</taxon>
        <taxon>Pseudomonadati</taxon>
        <taxon>Pseudomonadota</taxon>
        <taxon>Alphaproteobacteria</taxon>
        <taxon>Sphingomonadales</taxon>
        <taxon>Sphingomonadaceae</taxon>
        <taxon>Sphingomonas</taxon>
    </lineage>
</organism>
<dbReference type="RefSeq" id="WP_177171535.1">
    <property type="nucleotide sequence ID" value="NZ_FNZZ01000002.1"/>
</dbReference>
<dbReference type="Gene3D" id="1.10.238.10">
    <property type="entry name" value="EF-hand"/>
    <property type="match status" value="2"/>
</dbReference>
<reference evidence="5" key="1">
    <citation type="submission" date="2016-10" db="EMBL/GenBank/DDBJ databases">
        <authorList>
            <person name="Varghese N."/>
            <person name="Submissions S."/>
        </authorList>
    </citation>
    <scope>NUCLEOTIDE SEQUENCE [LARGE SCALE GENOMIC DNA]</scope>
    <source>
        <strain evidence="5">JS21-1</strain>
    </source>
</reference>
<dbReference type="STRING" id="1855283.SAMN05216382_1025"/>
<feature type="region of interest" description="Disordered" evidence="1">
    <location>
        <begin position="148"/>
        <end position="174"/>
    </location>
</feature>
<keyword evidence="5" id="KW-1185">Reference proteome</keyword>
<evidence type="ECO:0000313" key="4">
    <source>
        <dbReference type="EMBL" id="SEK87781.1"/>
    </source>
</evidence>
<feature type="chain" id="PRO_5011530985" evidence="2">
    <location>
        <begin position="17"/>
        <end position="174"/>
    </location>
</feature>
<evidence type="ECO:0000313" key="5">
    <source>
        <dbReference type="Proteomes" id="UP000199214"/>
    </source>
</evidence>
<evidence type="ECO:0000256" key="2">
    <source>
        <dbReference type="SAM" id="SignalP"/>
    </source>
</evidence>
<dbReference type="InterPro" id="IPR002048">
    <property type="entry name" value="EF_hand_dom"/>
</dbReference>
<dbReference type="SMART" id="SM00054">
    <property type="entry name" value="EFh"/>
    <property type="match status" value="2"/>
</dbReference>
<proteinExistence type="predicted"/>
<feature type="signal peptide" evidence="2">
    <location>
        <begin position="1"/>
        <end position="16"/>
    </location>
</feature>
<dbReference type="SUPFAM" id="SSF47473">
    <property type="entry name" value="EF-hand"/>
    <property type="match status" value="1"/>
</dbReference>
<feature type="domain" description="EF-hand" evidence="3">
    <location>
        <begin position="118"/>
        <end position="153"/>
    </location>
</feature>
<dbReference type="InterPro" id="IPR011992">
    <property type="entry name" value="EF-hand-dom_pair"/>
</dbReference>
<feature type="domain" description="EF-hand" evidence="3">
    <location>
        <begin position="37"/>
        <end position="72"/>
    </location>
</feature>
<evidence type="ECO:0000259" key="3">
    <source>
        <dbReference type="PROSITE" id="PS50222"/>
    </source>
</evidence>
<dbReference type="Proteomes" id="UP000199214">
    <property type="component" value="Unassembled WGS sequence"/>
</dbReference>
<keyword evidence="2" id="KW-0732">Signal</keyword>
<evidence type="ECO:0000256" key="1">
    <source>
        <dbReference type="SAM" id="MobiDB-lite"/>
    </source>
</evidence>
<accession>A0A1H7KLS1</accession>
<dbReference type="AlphaFoldDB" id="A0A1H7KLS1"/>
<dbReference type="PROSITE" id="PS50222">
    <property type="entry name" value="EF_HAND_2"/>
    <property type="match status" value="2"/>
</dbReference>
<protein>
    <submittedName>
        <fullName evidence="4">Ca2+-binding protein, EF-hand superfamily</fullName>
    </submittedName>
</protein>
<dbReference type="PROSITE" id="PS00018">
    <property type="entry name" value="EF_HAND_1"/>
    <property type="match status" value="2"/>
</dbReference>
<dbReference type="Pfam" id="PF13202">
    <property type="entry name" value="EF-hand_5"/>
    <property type="match status" value="1"/>
</dbReference>
<dbReference type="GO" id="GO:0005509">
    <property type="term" value="F:calcium ion binding"/>
    <property type="evidence" value="ECO:0007669"/>
    <property type="project" value="InterPro"/>
</dbReference>